<protein>
    <submittedName>
        <fullName evidence="1">Uncharacterized protein</fullName>
    </submittedName>
</protein>
<keyword evidence="2" id="KW-1185">Reference proteome</keyword>
<sequence length="147" mass="16656">MVHIDSSLLQLSCLSVSPLNQWKSLRHARSGGARPLPRSITTTPLYYLSLTSSHLSFPDSVSISVAFVAISHLRPHLLRYVTKTRGEVPIAQSRDGRVIAKDIMMLIQKQESMVVVVMLRVFELNWKIREDEDLKYVNAVTVIQIDE</sequence>
<evidence type="ECO:0000313" key="1">
    <source>
        <dbReference type="EMBL" id="CAI8603326.1"/>
    </source>
</evidence>
<dbReference type="EMBL" id="OX451738">
    <property type="protein sequence ID" value="CAI8603326.1"/>
    <property type="molecule type" value="Genomic_DNA"/>
</dbReference>
<name>A0AAV0ZY94_VICFA</name>
<dbReference type="Proteomes" id="UP001157006">
    <property type="component" value="Chromosome 3"/>
</dbReference>
<proteinExistence type="predicted"/>
<gene>
    <name evidence="1" type="ORF">VFH_III081440</name>
</gene>
<evidence type="ECO:0000313" key="2">
    <source>
        <dbReference type="Proteomes" id="UP001157006"/>
    </source>
</evidence>
<reference evidence="1 2" key="1">
    <citation type="submission" date="2023-01" db="EMBL/GenBank/DDBJ databases">
        <authorList>
            <person name="Kreplak J."/>
        </authorList>
    </citation>
    <scope>NUCLEOTIDE SEQUENCE [LARGE SCALE GENOMIC DNA]</scope>
</reference>
<accession>A0AAV0ZY94</accession>
<dbReference type="AlphaFoldDB" id="A0AAV0ZY94"/>
<organism evidence="1 2">
    <name type="scientific">Vicia faba</name>
    <name type="common">Broad bean</name>
    <name type="synonym">Faba vulgaris</name>
    <dbReference type="NCBI Taxonomy" id="3906"/>
    <lineage>
        <taxon>Eukaryota</taxon>
        <taxon>Viridiplantae</taxon>
        <taxon>Streptophyta</taxon>
        <taxon>Embryophyta</taxon>
        <taxon>Tracheophyta</taxon>
        <taxon>Spermatophyta</taxon>
        <taxon>Magnoliopsida</taxon>
        <taxon>eudicotyledons</taxon>
        <taxon>Gunneridae</taxon>
        <taxon>Pentapetalae</taxon>
        <taxon>rosids</taxon>
        <taxon>fabids</taxon>
        <taxon>Fabales</taxon>
        <taxon>Fabaceae</taxon>
        <taxon>Papilionoideae</taxon>
        <taxon>50 kb inversion clade</taxon>
        <taxon>NPAAA clade</taxon>
        <taxon>Hologalegina</taxon>
        <taxon>IRL clade</taxon>
        <taxon>Fabeae</taxon>
        <taxon>Vicia</taxon>
    </lineage>
</organism>